<proteinExistence type="predicted"/>
<dbReference type="Gene3D" id="1.10.8.730">
    <property type="match status" value="1"/>
</dbReference>
<protein>
    <submittedName>
        <fullName evidence="3">Type IV secretory pathway VirB4 component</fullName>
    </submittedName>
</protein>
<evidence type="ECO:0000259" key="2">
    <source>
        <dbReference type="Pfam" id="PF19044"/>
    </source>
</evidence>
<evidence type="ECO:0000313" key="4">
    <source>
        <dbReference type="Proteomes" id="UP000269669"/>
    </source>
</evidence>
<organism evidence="3 4">
    <name type="scientific">Edaphobacter aggregans</name>
    <dbReference type="NCBI Taxonomy" id="570835"/>
    <lineage>
        <taxon>Bacteria</taxon>
        <taxon>Pseudomonadati</taxon>
        <taxon>Acidobacteriota</taxon>
        <taxon>Terriglobia</taxon>
        <taxon>Terriglobales</taxon>
        <taxon>Acidobacteriaceae</taxon>
        <taxon>Edaphobacter</taxon>
    </lineage>
</organism>
<evidence type="ECO:0000256" key="1">
    <source>
        <dbReference type="SAM" id="MobiDB-lite"/>
    </source>
</evidence>
<sequence length="917" mass="103272">MPRTTAQHERSLEDPAVCELLKIRDFLDNVMVRTDGCYVAGFRVQGAVTYFSDDDGRNEAKGVVESLLRAMPEQSMRVQFRYEVVESLNGLLDQYRDATRSETPEARILDDRRLAAWEEKERLGAYLSRISGVYLIWDPVKHKRAMIASGGPQSKDDRRQAGGSFTLSVGKAIQKTKKEHLDTLAEFESIISGIESAMKSGGLGPERMTHGEIFLEIKRAFNPMDPDLTPLKENIAETREISARERLAPGNILGQTETYLNIDGMLWTFISLKTPPDGTYPGILRELMTIGFPIVISTQVVVPDQRVVLDKYKKKFRKMQAAQKDSKGNLRVDVTAQVATQELIQIQQEIIASSVKTARVSVVVGVHTSAPAWSAQQYETAERELAHRRQQILHVVARMNGARGFSESLATRRLFFSTLPGLAEDDRRDHDLLTPHAADLLPVELPWAGTTRSPLMLFETPYRQLLPFSPFDPNLENANAIVAATSGTGKSVHVGKMLLTCARQDVQVSIIERGDSYYHPVTFMGGQMITMSLDSEQTINPFDLEPGQVEPSNDHLAFLKNLTRFMIGDSGEGDTDLLDNLIMNAIRKTYARAQMRIDNPIPLYSDLYDELQNYYDEDKNPRVNEAARIAAAKMRAWVNNGMYARLFDRPTTIDMSTPWLYFNVEQLKDDPKLEVAMSLLIAYTTTKRAQGRANKRCITVLDECWALLQSPSLAPVVVQLFRTARKRNACVWGISQAVEDFTGTPDKPNEFGAAILATTAVKMIGRQKGNYDVLRQFLHLNETTLNRVKSLGMTEKGKKSEFLIVIGEKAETTHSLYIVPTPLEYWLLTTYPRERWYRQWWLATNPHLSLVERYEELANKFPHGLSELPELPEERSGEVSRLGDHAPVDTGKRSPTPNGGATRNEMPEWFVLEGATV</sequence>
<accession>A0A3R9QKN3</accession>
<dbReference type="AlphaFoldDB" id="A0A3R9QKN3"/>
<reference evidence="3 4" key="1">
    <citation type="submission" date="2018-12" db="EMBL/GenBank/DDBJ databases">
        <title>Sequencing of bacterial isolates from soil warming experiment in Harvard Forest, Massachusetts, USA.</title>
        <authorList>
            <person name="Deangelis K."/>
        </authorList>
    </citation>
    <scope>NUCLEOTIDE SEQUENCE [LARGE SCALE GENOMIC DNA]</scope>
    <source>
        <strain evidence="3 4">EB153</strain>
    </source>
</reference>
<dbReference type="Proteomes" id="UP000269669">
    <property type="component" value="Unassembled WGS sequence"/>
</dbReference>
<feature type="region of interest" description="Disordered" evidence="1">
    <location>
        <begin position="865"/>
        <end position="905"/>
    </location>
</feature>
<dbReference type="Gene3D" id="3.40.50.300">
    <property type="entry name" value="P-loop containing nucleotide triphosphate hydrolases"/>
    <property type="match status" value="1"/>
</dbReference>
<feature type="compositionally biased region" description="Basic and acidic residues" evidence="1">
    <location>
        <begin position="872"/>
        <end position="892"/>
    </location>
</feature>
<keyword evidence="4" id="KW-1185">Reference proteome</keyword>
<dbReference type="EMBL" id="RSDW01000001">
    <property type="protein sequence ID" value="RSL18825.1"/>
    <property type="molecule type" value="Genomic_DNA"/>
</dbReference>
<dbReference type="InterPro" id="IPR043964">
    <property type="entry name" value="P-loop_TraG"/>
</dbReference>
<dbReference type="InterPro" id="IPR027417">
    <property type="entry name" value="P-loop_NTPase"/>
</dbReference>
<dbReference type="Pfam" id="PF19044">
    <property type="entry name" value="P-loop_TraG"/>
    <property type="match status" value="1"/>
</dbReference>
<dbReference type="OrthoDB" id="9804380at2"/>
<dbReference type="InterPro" id="IPR053155">
    <property type="entry name" value="F-pilin_assembly_TraC"/>
</dbReference>
<evidence type="ECO:0000313" key="3">
    <source>
        <dbReference type="EMBL" id="RSL18825.1"/>
    </source>
</evidence>
<dbReference type="RefSeq" id="WP_125487127.1">
    <property type="nucleotide sequence ID" value="NZ_RSDW01000001.1"/>
</dbReference>
<name>A0A3R9QKN3_9BACT</name>
<comment type="caution">
    <text evidence="3">The sequence shown here is derived from an EMBL/GenBank/DDBJ whole genome shotgun (WGS) entry which is preliminary data.</text>
</comment>
<dbReference type="CDD" id="cd01127">
    <property type="entry name" value="TrwB_TraG_TraD_VirD4"/>
    <property type="match status" value="1"/>
</dbReference>
<dbReference type="PANTHER" id="PTHR38467:SF1">
    <property type="entry name" value="CONJUGATIVE TRANSFER: ASSEMBLY"/>
    <property type="match status" value="1"/>
</dbReference>
<feature type="domain" description="TraG P-loop" evidence="2">
    <location>
        <begin position="475"/>
        <end position="835"/>
    </location>
</feature>
<gene>
    <name evidence="3" type="ORF">EDE15_4428</name>
</gene>
<dbReference type="PANTHER" id="PTHR38467">
    <property type="match status" value="1"/>
</dbReference>
<dbReference type="SUPFAM" id="SSF52540">
    <property type="entry name" value="P-loop containing nucleoside triphosphate hydrolases"/>
    <property type="match status" value="1"/>
</dbReference>